<dbReference type="InterPro" id="IPR008862">
    <property type="entry name" value="Tcp11"/>
</dbReference>
<reference evidence="3" key="1">
    <citation type="submission" date="2020-11" db="EMBL/GenBank/DDBJ databases">
        <authorList>
            <person name="Tran Van P."/>
        </authorList>
    </citation>
    <scope>NUCLEOTIDE SEQUENCE</scope>
</reference>
<feature type="compositionally biased region" description="Polar residues" evidence="2">
    <location>
        <begin position="30"/>
        <end position="39"/>
    </location>
</feature>
<name>A0A7R8XE84_9CRUS</name>
<evidence type="ECO:0000256" key="2">
    <source>
        <dbReference type="SAM" id="MobiDB-lite"/>
    </source>
</evidence>
<sequence>MDKNQKENKENIDCDERPLEDAGNGKDAVKSNSNGSLQSPRAGVDVEKRKRTFSSESDGWSVWGGLPVSASPPKFVSLEEIMAAADGLTNMALAHEIAVDHQFKLELGTTKEDKNVLPIDNLEKFAKLRMFQMNCLITACSSLYDRVKNAMHQAFWDVLREELSEDPPSYNRALILMEEIKESLISCLLPHQSRLKAEVHAHLDIELIKQQAEAEALDLFSYLHYVVSMMARLCAPARDDDVARLKEEKDIVELFRGIMETLKVMRIDLANFAIHQIRPYIQAQSVEYERKKFNEFLEAVPCALNKTKAWLGDHCVDEQNWTSNTSGNEKRAVVTRVINKAFMAILTWEEEKPCPETLALDEHRFWHLRDSVIRLSVLAAMLLVTCSGLAASLEHSLSGFRERLKGKLKTLLLPFYPDGLGQSDEDEDETVKGAVEVVIKEVGEGLKECGQSPLSESQITALRQQLQEITSPDHRVRQLAKRRVLEFISSTLSAPSSSTLQVPSGLTAVQTELGQLTASFLRLTNHNRLVFVDHYADIIEQHLLKATASKDE</sequence>
<dbReference type="OrthoDB" id="276323at2759"/>
<dbReference type="GO" id="GO:0007165">
    <property type="term" value="P:signal transduction"/>
    <property type="evidence" value="ECO:0007669"/>
    <property type="project" value="TreeGrafter"/>
</dbReference>
<evidence type="ECO:0000313" key="4">
    <source>
        <dbReference type="Proteomes" id="UP000677054"/>
    </source>
</evidence>
<dbReference type="PANTHER" id="PTHR12832:SF11">
    <property type="entry name" value="LD23868P"/>
    <property type="match status" value="1"/>
</dbReference>
<dbReference type="EMBL" id="LR900194">
    <property type="protein sequence ID" value="CAD7244647.1"/>
    <property type="molecule type" value="Genomic_DNA"/>
</dbReference>
<gene>
    <name evidence="3" type="ORF">DSTB1V02_LOCUS4537</name>
</gene>
<protein>
    <recommendedName>
        <fullName evidence="5">T-complex protein 11-like protein 1</fullName>
    </recommendedName>
</protein>
<feature type="compositionally biased region" description="Basic and acidic residues" evidence="2">
    <location>
        <begin position="1"/>
        <end position="29"/>
    </location>
</feature>
<dbReference type="PANTHER" id="PTHR12832">
    <property type="entry name" value="TESTIS-SPECIFIC PROTEIN PBS13 T-COMPLEX 11"/>
    <property type="match status" value="1"/>
</dbReference>
<dbReference type="EMBL" id="CAJPEV010000677">
    <property type="protein sequence ID" value="CAG0887537.1"/>
    <property type="molecule type" value="Genomic_DNA"/>
</dbReference>
<keyword evidence="4" id="KW-1185">Reference proteome</keyword>
<evidence type="ECO:0008006" key="5">
    <source>
        <dbReference type="Google" id="ProtNLM"/>
    </source>
</evidence>
<dbReference type="Pfam" id="PF05794">
    <property type="entry name" value="Tcp11"/>
    <property type="match status" value="1"/>
</dbReference>
<dbReference type="AlphaFoldDB" id="A0A7R8XE84"/>
<organism evidence="3">
    <name type="scientific">Darwinula stevensoni</name>
    <dbReference type="NCBI Taxonomy" id="69355"/>
    <lineage>
        <taxon>Eukaryota</taxon>
        <taxon>Metazoa</taxon>
        <taxon>Ecdysozoa</taxon>
        <taxon>Arthropoda</taxon>
        <taxon>Crustacea</taxon>
        <taxon>Oligostraca</taxon>
        <taxon>Ostracoda</taxon>
        <taxon>Podocopa</taxon>
        <taxon>Podocopida</taxon>
        <taxon>Darwinulocopina</taxon>
        <taxon>Darwinuloidea</taxon>
        <taxon>Darwinulidae</taxon>
        <taxon>Darwinula</taxon>
    </lineage>
</organism>
<dbReference type="Proteomes" id="UP000677054">
    <property type="component" value="Unassembled WGS sequence"/>
</dbReference>
<feature type="region of interest" description="Disordered" evidence="2">
    <location>
        <begin position="1"/>
        <end position="50"/>
    </location>
</feature>
<proteinExistence type="inferred from homology"/>
<comment type="similarity">
    <text evidence="1">Belongs to the TCP11 family.</text>
</comment>
<accession>A0A7R8XE84</accession>
<evidence type="ECO:0000256" key="1">
    <source>
        <dbReference type="ARBA" id="ARBA00010954"/>
    </source>
</evidence>
<evidence type="ECO:0000313" key="3">
    <source>
        <dbReference type="EMBL" id="CAD7244647.1"/>
    </source>
</evidence>